<dbReference type="EMBL" id="GL439967">
    <property type="protein sequence ID" value="EFN66539.1"/>
    <property type="molecule type" value="Genomic_DNA"/>
</dbReference>
<gene>
    <name evidence="2" type="ORF">EAG_11033</name>
</gene>
<dbReference type="InParanoid" id="E2AJ99"/>
<dbReference type="AlphaFoldDB" id="E2AJ99"/>
<sequence>MAEFASELRLTVAGIGPICAGKNSKTAADVCQYTLVIVFPRNLLSIRESERRGGLELDYHERRISDEGDVESSISLPVFPFPSICRAPRQRLRFTDDVPVRREAVLATALGRLTAQPDRPIARLLLPSAILPLPEHKDAAEPSVAERRRKRPIVACPVSIPLPPTPPPPPPPPLPPRHHPTTVTPAAMDRRAFCGFAPSSVS</sequence>
<keyword evidence="3" id="KW-1185">Reference proteome</keyword>
<evidence type="ECO:0000313" key="2">
    <source>
        <dbReference type="EMBL" id="EFN66539.1"/>
    </source>
</evidence>
<accession>E2AJ99</accession>
<evidence type="ECO:0000256" key="1">
    <source>
        <dbReference type="SAM" id="MobiDB-lite"/>
    </source>
</evidence>
<evidence type="ECO:0000313" key="3">
    <source>
        <dbReference type="Proteomes" id="UP000000311"/>
    </source>
</evidence>
<feature type="compositionally biased region" description="Pro residues" evidence="1">
    <location>
        <begin position="160"/>
        <end position="175"/>
    </location>
</feature>
<proteinExistence type="predicted"/>
<feature type="region of interest" description="Disordered" evidence="1">
    <location>
        <begin position="156"/>
        <end position="183"/>
    </location>
</feature>
<name>E2AJ99_CAMFO</name>
<reference evidence="2 3" key="1">
    <citation type="journal article" date="2010" name="Science">
        <title>Genomic comparison of the ants Camponotus floridanus and Harpegnathos saltator.</title>
        <authorList>
            <person name="Bonasio R."/>
            <person name="Zhang G."/>
            <person name="Ye C."/>
            <person name="Mutti N.S."/>
            <person name="Fang X."/>
            <person name="Qin N."/>
            <person name="Donahue G."/>
            <person name="Yang P."/>
            <person name="Li Q."/>
            <person name="Li C."/>
            <person name="Zhang P."/>
            <person name="Huang Z."/>
            <person name="Berger S.L."/>
            <person name="Reinberg D."/>
            <person name="Wang J."/>
            <person name="Liebig J."/>
        </authorList>
    </citation>
    <scope>NUCLEOTIDE SEQUENCE [LARGE SCALE GENOMIC DNA]</scope>
    <source>
        <strain evidence="3">C129</strain>
    </source>
</reference>
<protein>
    <submittedName>
        <fullName evidence="2">Uncharacterized protein</fullName>
    </submittedName>
</protein>
<organism evidence="3">
    <name type="scientific">Camponotus floridanus</name>
    <name type="common">Florida carpenter ant</name>
    <dbReference type="NCBI Taxonomy" id="104421"/>
    <lineage>
        <taxon>Eukaryota</taxon>
        <taxon>Metazoa</taxon>
        <taxon>Ecdysozoa</taxon>
        <taxon>Arthropoda</taxon>
        <taxon>Hexapoda</taxon>
        <taxon>Insecta</taxon>
        <taxon>Pterygota</taxon>
        <taxon>Neoptera</taxon>
        <taxon>Endopterygota</taxon>
        <taxon>Hymenoptera</taxon>
        <taxon>Apocrita</taxon>
        <taxon>Aculeata</taxon>
        <taxon>Formicoidea</taxon>
        <taxon>Formicidae</taxon>
        <taxon>Formicinae</taxon>
        <taxon>Camponotus</taxon>
    </lineage>
</organism>
<dbReference type="Proteomes" id="UP000000311">
    <property type="component" value="Unassembled WGS sequence"/>
</dbReference>